<sequence length="191" mass="22157">MSSDLDRNLRIPPKDQNRDSKLHLETIWSDLRSRTQERTNSPDEAGKDAQQSLAMEDTSAVRNYVKEYTPFAKLRHGQNQQINRIKHESPWKVYKSGYDLKLDQFVTVAVRKAPGAGKVAIREFVRQDGDRRIEMLWSVHHERFVNLLEIFEVGETYYAVFEHIFVTLVQVVNCPAYPTERQLAAIIGQVN</sequence>
<dbReference type="InterPro" id="IPR011009">
    <property type="entry name" value="Kinase-like_dom_sf"/>
</dbReference>
<dbReference type="EMBL" id="JAVRRD010000059">
    <property type="protein sequence ID" value="KAK5043528.1"/>
    <property type="molecule type" value="Genomic_DNA"/>
</dbReference>
<evidence type="ECO:0000313" key="2">
    <source>
        <dbReference type="EMBL" id="KAK5043528.1"/>
    </source>
</evidence>
<dbReference type="RefSeq" id="XP_064699915.1">
    <property type="nucleotide sequence ID" value="XM_064854989.1"/>
</dbReference>
<dbReference type="Proteomes" id="UP001358417">
    <property type="component" value="Unassembled WGS sequence"/>
</dbReference>
<evidence type="ECO:0000256" key="1">
    <source>
        <dbReference type="SAM" id="MobiDB-lite"/>
    </source>
</evidence>
<reference evidence="2 3" key="1">
    <citation type="submission" date="2023-08" db="EMBL/GenBank/DDBJ databases">
        <title>Black Yeasts Isolated from many extreme environments.</title>
        <authorList>
            <person name="Coleine C."/>
            <person name="Stajich J.E."/>
            <person name="Selbmann L."/>
        </authorList>
    </citation>
    <scope>NUCLEOTIDE SEQUENCE [LARGE SCALE GENOMIC DNA]</scope>
    <source>
        <strain evidence="2 3">CCFEE 5792</strain>
    </source>
</reference>
<dbReference type="AlphaFoldDB" id="A0AAV9MS83"/>
<accession>A0AAV9MS83</accession>
<feature type="region of interest" description="Disordered" evidence="1">
    <location>
        <begin position="34"/>
        <end position="56"/>
    </location>
</feature>
<protein>
    <recommendedName>
        <fullName evidence="4">Protein kinase domain-containing protein</fullName>
    </recommendedName>
</protein>
<dbReference type="SUPFAM" id="SSF56112">
    <property type="entry name" value="Protein kinase-like (PK-like)"/>
    <property type="match status" value="1"/>
</dbReference>
<comment type="caution">
    <text evidence="2">The sequence shown here is derived from an EMBL/GenBank/DDBJ whole genome shotgun (WGS) entry which is preliminary data.</text>
</comment>
<evidence type="ECO:0000313" key="3">
    <source>
        <dbReference type="Proteomes" id="UP001358417"/>
    </source>
</evidence>
<feature type="compositionally biased region" description="Basic and acidic residues" evidence="1">
    <location>
        <begin position="34"/>
        <end position="47"/>
    </location>
</feature>
<gene>
    <name evidence="2" type="ORF">LTR84_011459</name>
</gene>
<keyword evidence="3" id="KW-1185">Reference proteome</keyword>
<organism evidence="2 3">
    <name type="scientific">Exophiala bonariae</name>
    <dbReference type="NCBI Taxonomy" id="1690606"/>
    <lineage>
        <taxon>Eukaryota</taxon>
        <taxon>Fungi</taxon>
        <taxon>Dikarya</taxon>
        <taxon>Ascomycota</taxon>
        <taxon>Pezizomycotina</taxon>
        <taxon>Eurotiomycetes</taxon>
        <taxon>Chaetothyriomycetidae</taxon>
        <taxon>Chaetothyriales</taxon>
        <taxon>Herpotrichiellaceae</taxon>
        <taxon>Exophiala</taxon>
    </lineage>
</organism>
<name>A0AAV9MS83_9EURO</name>
<evidence type="ECO:0008006" key="4">
    <source>
        <dbReference type="Google" id="ProtNLM"/>
    </source>
</evidence>
<dbReference type="GeneID" id="89979610"/>
<proteinExistence type="predicted"/>